<dbReference type="Pfam" id="PF04791">
    <property type="entry name" value="LMBR1"/>
    <property type="match status" value="1"/>
</dbReference>
<evidence type="ECO:0000256" key="4">
    <source>
        <dbReference type="ARBA" id="ARBA00022989"/>
    </source>
</evidence>
<name>A0A6G0X4P2_9STRA</name>
<evidence type="ECO:0008006" key="9">
    <source>
        <dbReference type="Google" id="ProtNLM"/>
    </source>
</evidence>
<protein>
    <recommendedName>
        <fullName evidence="9">LMBR1-like membrane protein</fullName>
    </recommendedName>
</protein>
<dbReference type="GO" id="GO:0016020">
    <property type="term" value="C:membrane"/>
    <property type="evidence" value="ECO:0007669"/>
    <property type="project" value="UniProtKB-SubCell"/>
</dbReference>
<gene>
    <name evidence="7" type="ORF">Ae201684_008526</name>
</gene>
<sequence>MAWMGFGVESFLLVGFTGALLHYYKDAHVGYVVYGFVFLSWYAGFLGLVLLPLDISTALQGGDANVHSSLVVGWKMVYWLTFILSWMVLPVLIEYSQSGAFTPEQKLRMSLRYLLRHYAMLLTCGVVLLIYLVVVDHFSINGIVGVAMTLANTYGLLWIIALLGYGLVNIPRRIWTFADPEHHLRETYFRAIQIHDDRVEATFVYEDVVREVRSMLDRFHAIEQSTIILTPEFHHVKHCLGYVVAAVGLNDEQTVESGMKKGPGMPLRPSKRQLSATFAKDESLPTEGEVIALHGRAKRVKADLRRCEQAWQEICWTSEQLSTCAQSRTWRRRALPYSAGLGAAICVVGSAVIMWSEICMGGSPDLSPVGQILLHASPGFGIQLLLLLVLVYMGTCVYQSLFSIRGFGRVALHGAQNSTELSLLTAAVQQCRLQFALGYNFFLLLNCRSVTDRTAFHALFTDMRLIHFFGSGFSLYAPICMVVFAALTFWQGYARLVKSLGLEQYEELIPGHLEHEAKIHQGEALVKKGIEKYAKLRARHVKEASETGGGLTQALLE</sequence>
<dbReference type="AlphaFoldDB" id="A0A6G0X4P2"/>
<dbReference type="EMBL" id="VJMJ01000103">
    <property type="protein sequence ID" value="KAF0734864.1"/>
    <property type="molecule type" value="Genomic_DNA"/>
</dbReference>
<comment type="subcellular location">
    <subcellularLocation>
        <location evidence="1">Membrane</location>
        <topology evidence="1">Multi-pass membrane protein</topology>
    </subcellularLocation>
</comment>
<dbReference type="Proteomes" id="UP000481153">
    <property type="component" value="Unassembled WGS sequence"/>
</dbReference>
<dbReference type="PANTHER" id="PTHR21355:SF0">
    <property type="entry name" value="G-PROTEIN COUPLED RECEPTOR-ASSOCIATED PROTEIN LMBRD2"/>
    <property type="match status" value="1"/>
</dbReference>
<dbReference type="VEuPathDB" id="FungiDB:AeMF1_010407"/>
<reference evidence="7 8" key="1">
    <citation type="submission" date="2019-07" db="EMBL/GenBank/DDBJ databases">
        <title>Genomics analysis of Aphanomyces spp. identifies a new class of oomycete effector associated with host adaptation.</title>
        <authorList>
            <person name="Gaulin E."/>
        </authorList>
    </citation>
    <scope>NUCLEOTIDE SEQUENCE [LARGE SCALE GENOMIC DNA]</scope>
    <source>
        <strain evidence="7 8">ATCC 201684</strain>
    </source>
</reference>
<feature type="transmembrane region" description="Helical" evidence="6">
    <location>
        <begin position="31"/>
        <end position="51"/>
    </location>
</feature>
<proteinExistence type="inferred from homology"/>
<evidence type="ECO:0000313" key="8">
    <source>
        <dbReference type="Proteomes" id="UP000481153"/>
    </source>
</evidence>
<comment type="similarity">
    <text evidence="2">Belongs to the LIMR family.</text>
</comment>
<evidence type="ECO:0000313" key="7">
    <source>
        <dbReference type="EMBL" id="KAF0734864.1"/>
    </source>
</evidence>
<feature type="transmembrane region" description="Helical" evidence="6">
    <location>
        <begin position="6"/>
        <end position="24"/>
    </location>
</feature>
<evidence type="ECO:0000256" key="6">
    <source>
        <dbReference type="SAM" id="Phobius"/>
    </source>
</evidence>
<keyword evidence="4 6" id="KW-1133">Transmembrane helix</keyword>
<keyword evidence="5 6" id="KW-0472">Membrane</keyword>
<feature type="transmembrane region" description="Helical" evidence="6">
    <location>
        <begin position="335"/>
        <end position="356"/>
    </location>
</feature>
<evidence type="ECO:0000256" key="3">
    <source>
        <dbReference type="ARBA" id="ARBA00022692"/>
    </source>
</evidence>
<feature type="transmembrane region" description="Helical" evidence="6">
    <location>
        <begin position="140"/>
        <end position="168"/>
    </location>
</feature>
<keyword evidence="3 6" id="KW-0812">Transmembrane</keyword>
<evidence type="ECO:0000256" key="2">
    <source>
        <dbReference type="ARBA" id="ARBA00010487"/>
    </source>
</evidence>
<evidence type="ECO:0000256" key="5">
    <source>
        <dbReference type="ARBA" id="ARBA00023136"/>
    </source>
</evidence>
<feature type="transmembrane region" description="Helical" evidence="6">
    <location>
        <begin position="376"/>
        <end position="401"/>
    </location>
</feature>
<dbReference type="PANTHER" id="PTHR21355">
    <property type="entry name" value="G-PROTEIN COUPLED RECEPTOR-ASSOCIATED PROTEIN LMBRD2"/>
    <property type="match status" value="1"/>
</dbReference>
<dbReference type="InterPro" id="IPR006876">
    <property type="entry name" value="LMBR1-like_membr_prot"/>
</dbReference>
<comment type="caution">
    <text evidence="7">The sequence shown here is derived from an EMBL/GenBank/DDBJ whole genome shotgun (WGS) entry which is preliminary data.</text>
</comment>
<evidence type="ECO:0000256" key="1">
    <source>
        <dbReference type="ARBA" id="ARBA00004141"/>
    </source>
</evidence>
<feature type="transmembrane region" description="Helical" evidence="6">
    <location>
        <begin position="71"/>
        <end position="93"/>
    </location>
</feature>
<feature type="transmembrane region" description="Helical" evidence="6">
    <location>
        <begin position="114"/>
        <end position="134"/>
    </location>
</feature>
<accession>A0A6G0X4P2</accession>
<keyword evidence="8" id="KW-1185">Reference proteome</keyword>
<feature type="transmembrane region" description="Helical" evidence="6">
    <location>
        <begin position="465"/>
        <end position="490"/>
    </location>
</feature>
<organism evidence="7 8">
    <name type="scientific">Aphanomyces euteiches</name>
    <dbReference type="NCBI Taxonomy" id="100861"/>
    <lineage>
        <taxon>Eukaryota</taxon>
        <taxon>Sar</taxon>
        <taxon>Stramenopiles</taxon>
        <taxon>Oomycota</taxon>
        <taxon>Saprolegniomycetes</taxon>
        <taxon>Saprolegniales</taxon>
        <taxon>Verrucalvaceae</taxon>
        <taxon>Aphanomyces</taxon>
    </lineage>
</organism>
<dbReference type="InterPro" id="IPR051584">
    <property type="entry name" value="GPCR-associated_LMBR1"/>
</dbReference>